<proteinExistence type="predicted"/>
<reference evidence="2 3" key="1">
    <citation type="journal article" date="2006" name="Nature">
        <title>Global trends of whole-genome duplications revealed by the ciliate Paramecium tetraurelia.</title>
        <authorList>
            <consortium name="Genoscope"/>
            <person name="Aury J.-M."/>
            <person name="Jaillon O."/>
            <person name="Duret L."/>
            <person name="Noel B."/>
            <person name="Jubin C."/>
            <person name="Porcel B.M."/>
            <person name="Segurens B."/>
            <person name="Daubin V."/>
            <person name="Anthouard V."/>
            <person name="Aiach N."/>
            <person name="Arnaiz O."/>
            <person name="Billaut A."/>
            <person name="Beisson J."/>
            <person name="Blanc I."/>
            <person name="Bouhouche K."/>
            <person name="Camara F."/>
            <person name="Duharcourt S."/>
            <person name="Guigo R."/>
            <person name="Gogendeau D."/>
            <person name="Katinka M."/>
            <person name="Keller A.-M."/>
            <person name="Kissmehl R."/>
            <person name="Klotz C."/>
            <person name="Koll F."/>
            <person name="Le Moue A."/>
            <person name="Lepere C."/>
            <person name="Malinsky S."/>
            <person name="Nowacki M."/>
            <person name="Nowak J.K."/>
            <person name="Plattner H."/>
            <person name="Poulain J."/>
            <person name="Ruiz F."/>
            <person name="Serrano V."/>
            <person name="Zagulski M."/>
            <person name="Dessen P."/>
            <person name="Betermier M."/>
            <person name="Weissenbach J."/>
            <person name="Scarpelli C."/>
            <person name="Schachter V."/>
            <person name="Sperling L."/>
            <person name="Meyer E."/>
            <person name="Cohen J."/>
            <person name="Wincker P."/>
        </authorList>
    </citation>
    <scope>NUCLEOTIDE SEQUENCE [LARGE SCALE GENOMIC DNA]</scope>
    <source>
        <strain evidence="2 3">Stock d4-2</strain>
    </source>
</reference>
<organism evidence="2 3">
    <name type="scientific">Paramecium tetraurelia</name>
    <dbReference type="NCBI Taxonomy" id="5888"/>
    <lineage>
        <taxon>Eukaryota</taxon>
        <taxon>Sar</taxon>
        <taxon>Alveolata</taxon>
        <taxon>Ciliophora</taxon>
        <taxon>Intramacronucleata</taxon>
        <taxon>Oligohymenophorea</taxon>
        <taxon>Peniculida</taxon>
        <taxon>Parameciidae</taxon>
        <taxon>Paramecium</taxon>
    </lineage>
</organism>
<dbReference type="RefSeq" id="XP_001453514.1">
    <property type="nucleotide sequence ID" value="XM_001453477.1"/>
</dbReference>
<feature type="compositionally biased region" description="Low complexity" evidence="1">
    <location>
        <begin position="187"/>
        <end position="204"/>
    </location>
</feature>
<keyword evidence="3" id="KW-1185">Reference proteome</keyword>
<dbReference type="HOGENOM" id="CLU_638529_0_0_1"/>
<dbReference type="EMBL" id="CT868563">
    <property type="protein sequence ID" value="CAK86117.1"/>
    <property type="molecule type" value="Genomic_DNA"/>
</dbReference>
<gene>
    <name evidence="2" type="ORF">GSPATT00019810001</name>
</gene>
<feature type="compositionally biased region" description="Polar residues" evidence="1">
    <location>
        <begin position="8"/>
        <end position="20"/>
    </location>
</feature>
<dbReference type="Proteomes" id="UP000000600">
    <property type="component" value="Unassembled WGS sequence"/>
</dbReference>
<dbReference type="KEGG" id="ptm:GSPATT00019810001"/>
<sequence length="430" mass="50260">MSRENAIQYRSPQQIPSSKKPNIENFPPQRNTNEFIKQMKKRVDQAPLSVMTQNSQIKDAQSIFIDMSRIEQQSSNSNNSFYHPLKQPVLPQCHRSNQPSNCTTQRTNRYDMQRNSKPYLDQSENMGLLLVQQQMLSLQNENMILKQQLEKQESQRLLFQQQLLQQFQTQQQQQQQQPIVINNNITSSEKQQQQSKSIPPQQYQDETKSPPKRIQGKKQQSQGIQTDKSVQDQSIITINESFQNESLCNKSKQIISQQSLIRPPQQQKQSMESLTFGTQLSQRNLISQQSQQQLQIQTYNSQSKNQSFQQINQDSIELQRENTQKDCQIQNRNDTSRKHSQFDIINSSAQQDQSYIVHNPEIPKKSQPSVKLEFNFDEGTNNGSNKKCLADYRLIFYRIYCISLKERKQIILKGESQSKPLYKRKIRAGL</sequence>
<feature type="region of interest" description="Disordered" evidence="1">
    <location>
        <begin position="187"/>
        <end position="230"/>
    </location>
</feature>
<accession>A0DSV0</accession>
<dbReference type="InParanoid" id="A0DSV0"/>
<evidence type="ECO:0000313" key="3">
    <source>
        <dbReference type="Proteomes" id="UP000000600"/>
    </source>
</evidence>
<feature type="region of interest" description="Disordered" evidence="1">
    <location>
        <begin position="1"/>
        <end position="30"/>
    </location>
</feature>
<protein>
    <submittedName>
        <fullName evidence="2">Uncharacterized protein</fullName>
    </submittedName>
</protein>
<name>A0DSV0_PARTE</name>
<evidence type="ECO:0000256" key="1">
    <source>
        <dbReference type="SAM" id="MobiDB-lite"/>
    </source>
</evidence>
<dbReference type="OMA" id="PQRNTNE"/>
<dbReference type="GeneID" id="5039299"/>
<evidence type="ECO:0000313" key="2">
    <source>
        <dbReference type="EMBL" id="CAK86117.1"/>
    </source>
</evidence>
<dbReference type="AlphaFoldDB" id="A0DSV0"/>